<dbReference type="CDD" id="cd22268">
    <property type="entry name" value="DPBB_RlpA-like"/>
    <property type="match status" value="1"/>
</dbReference>
<accession>A0A1L9QRN5</accession>
<dbReference type="HAMAP" id="MF_02071">
    <property type="entry name" value="RlpA"/>
    <property type="match status" value="1"/>
</dbReference>
<evidence type="ECO:0000256" key="1">
    <source>
        <dbReference type="ARBA" id="ARBA00023239"/>
    </source>
</evidence>
<dbReference type="PANTHER" id="PTHR34183">
    <property type="entry name" value="ENDOLYTIC PEPTIDOGLYCAN TRANSGLYCOSYLASE RLPA"/>
    <property type="match status" value="1"/>
</dbReference>
<evidence type="ECO:0000256" key="3">
    <source>
        <dbReference type="HAMAP-Rule" id="MF_02071"/>
    </source>
</evidence>
<evidence type="ECO:0000256" key="4">
    <source>
        <dbReference type="RuleBase" id="RU003495"/>
    </source>
</evidence>
<evidence type="ECO:0000313" key="7">
    <source>
        <dbReference type="EMBL" id="OJJ25292.1"/>
    </source>
</evidence>
<keyword evidence="8" id="KW-1185">Reference proteome</keyword>
<name>A0A1L9QRN5_9CYAN</name>
<feature type="compositionally biased region" description="Polar residues" evidence="5">
    <location>
        <begin position="43"/>
        <end position="54"/>
    </location>
</feature>
<evidence type="ECO:0000256" key="2">
    <source>
        <dbReference type="ARBA" id="ARBA00023316"/>
    </source>
</evidence>
<dbReference type="PANTHER" id="PTHR34183:SF1">
    <property type="entry name" value="ENDOLYTIC PEPTIDOGLYCAN TRANSGLYCOSYLASE RLPA"/>
    <property type="match status" value="1"/>
</dbReference>
<feature type="domain" description="RlpA-like protein double-psi beta-barrel" evidence="6">
    <location>
        <begin position="265"/>
        <end position="353"/>
    </location>
</feature>
<feature type="compositionally biased region" description="Polar residues" evidence="5">
    <location>
        <begin position="62"/>
        <end position="77"/>
    </location>
</feature>
<protein>
    <recommendedName>
        <fullName evidence="3">Probable endolytic peptidoglycan transglycosylase RlpA</fullName>
        <ecNumber evidence="3">4.2.2.-</ecNumber>
    </recommendedName>
</protein>
<dbReference type="SUPFAM" id="SSF50685">
    <property type="entry name" value="Barwin-like endoglucanases"/>
    <property type="match status" value="1"/>
</dbReference>
<dbReference type="EC" id="4.2.2.-" evidence="3"/>
<dbReference type="InterPro" id="IPR012997">
    <property type="entry name" value="RplA"/>
</dbReference>
<dbReference type="Pfam" id="PF03330">
    <property type="entry name" value="DPBB_1"/>
    <property type="match status" value="1"/>
</dbReference>
<feature type="signal peptide" evidence="3">
    <location>
        <begin position="1"/>
        <end position="26"/>
    </location>
</feature>
<evidence type="ECO:0000259" key="6">
    <source>
        <dbReference type="Pfam" id="PF03330"/>
    </source>
</evidence>
<keyword evidence="2 3" id="KW-0961">Cell wall biogenesis/degradation</keyword>
<dbReference type="InterPro" id="IPR036908">
    <property type="entry name" value="RlpA-like_sf"/>
</dbReference>
<comment type="similarity">
    <text evidence="3 4">Belongs to the RlpA family.</text>
</comment>
<evidence type="ECO:0000256" key="5">
    <source>
        <dbReference type="SAM" id="MobiDB-lite"/>
    </source>
</evidence>
<proteinExistence type="inferred from homology"/>
<dbReference type="GO" id="GO:0071555">
    <property type="term" value="P:cell wall organization"/>
    <property type="evidence" value="ECO:0007669"/>
    <property type="project" value="UniProtKB-KW"/>
</dbReference>
<reference evidence="7" key="1">
    <citation type="submission" date="2016-10" db="EMBL/GenBank/DDBJ databases">
        <title>CRISPR-Cas defence system in Roseofilum reptotaenium: evidence of a bacteriophage-cyanobacterium arms race in the coral black band disease.</title>
        <authorList>
            <person name="Buerger P."/>
            <person name="Wood-Charlson E.M."/>
            <person name="Weynberg K.D."/>
            <person name="Willis B."/>
            <person name="Van Oppen M.J."/>
        </authorList>
    </citation>
    <scope>NUCLEOTIDE SEQUENCE [LARGE SCALE GENOMIC DNA]</scope>
    <source>
        <strain evidence="7">AO1-A</strain>
    </source>
</reference>
<keyword evidence="3" id="KW-0732">Signal</keyword>
<dbReference type="Gene3D" id="2.40.40.10">
    <property type="entry name" value="RlpA-like domain"/>
    <property type="match status" value="1"/>
</dbReference>
<dbReference type="AlphaFoldDB" id="A0A1L9QRN5"/>
<dbReference type="Proteomes" id="UP000183940">
    <property type="component" value="Unassembled WGS sequence"/>
</dbReference>
<gene>
    <name evidence="3" type="primary">rlpA</name>
    <name evidence="7" type="ORF">BI308_12310</name>
</gene>
<comment type="function">
    <text evidence="3">Lytic transglycosylase with a strong preference for naked glycan strands that lack stem peptides.</text>
</comment>
<dbReference type="GO" id="GO:0000270">
    <property type="term" value="P:peptidoglycan metabolic process"/>
    <property type="evidence" value="ECO:0007669"/>
    <property type="project" value="UniProtKB-UniRule"/>
</dbReference>
<dbReference type="GO" id="GO:0008932">
    <property type="term" value="F:lytic endotransglycosylase activity"/>
    <property type="evidence" value="ECO:0007669"/>
    <property type="project" value="UniProtKB-UniRule"/>
</dbReference>
<comment type="caution">
    <text evidence="7">The sequence shown here is derived from an EMBL/GenBank/DDBJ whole genome shotgun (WGS) entry which is preliminary data.</text>
</comment>
<dbReference type="EMBL" id="MLAW01000019">
    <property type="protein sequence ID" value="OJJ25292.1"/>
    <property type="molecule type" value="Genomic_DNA"/>
</dbReference>
<feature type="chain" id="PRO_5013412794" description="Probable endolytic peptidoglycan transglycosylase RlpA" evidence="3">
    <location>
        <begin position="27"/>
        <end position="358"/>
    </location>
</feature>
<keyword evidence="1 3" id="KW-0456">Lyase</keyword>
<dbReference type="InterPro" id="IPR034718">
    <property type="entry name" value="RlpA"/>
</dbReference>
<feature type="region of interest" description="Disordered" evidence="5">
    <location>
        <begin position="36"/>
        <end position="91"/>
    </location>
</feature>
<sequence precursor="true">MNQHLWKSLTVSALLLTLGSGTSSHAEPNDQLANRMAPESEEIAQQKQEKQNLTALELPEVGTSNTPETGESQSIAQNPDPEIVSATQTQPNSVTKIYPHTLNGQAAATLYVQNIPVLTFLGEPITQEITQETAAPLSTTPVSMVNLSDTEPVQDAEQVAEKLSEWVRTVEDAQEIALKWDEDLETYLIQAQEKTLVTMGKDVILPDTTHDSTQDAVQATNRLRRLLGNAPPIEEVYGKPVIAPAKEPHNTLSSERQLVAVQAISGWASWYGPGFHGNLTANGEIYNQYGLTAAHRNLPFGTMIRVTNIDNGRSLVVRINDRGPYVRNRIIDLSKGAAQELGLISTGVAPVRVEILER</sequence>
<dbReference type="STRING" id="1925591.BI308_12310"/>
<organism evidence="7 8">
    <name type="scientific">Roseofilum reptotaenium AO1-A</name>
    <dbReference type="NCBI Taxonomy" id="1925591"/>
    <lineage>
        <taxon>Bacteria</taxon>
        <taxon>Bacillati</taxon>
        <taxon>Cyanobacteriota</taxon>
        <taxon>Cyanophyceae</taxon>
        <taxon>Desertifilales</taxon>
        <taxon>Desertifilaceae</taxon>
        <taxon>Roseofilum</taxon>
    </lineage>
</organism>
<evidence type="ECO:0000313" key="8">
    <source>
        <dbReference type="Proteomes" id="UP000183940"/>
    </source>
</evidence>
<dbReference type="InterPro" id="IPR009009">
    <property type="entry name" value="RlpA-like_DPBB"/>
</dbReference>
<dbReference type="NCBIfam" id="TIGR00413">
    <property type="entry name" value="rlpA"/>
    <property type="match status" value="1"/>
</dbReference>